<evidence type="ECO:0000313" key="4">
    <source>
        <dbReference type="Proteomes" id="UP000775547"/>
    </source>
</evidence>
<feature type="signal peptide" evidence="2">
    <location>
        <begin position="1"/>
        <end position="20"/>
    </location>
</feature>
<accession>A0A9P7FZ93</accession>
<keyword evidence="4" id="KW-1185">Reference proteome</keyword>
<comment type="caution">
    <text evidence="3">The sequence shown here is derived from an EMBL/GenBank/DDBJ whole genome shotgun (WGS) entry which is preliminary data.</text>
</comment>
<organism evidence="3 4">
    <name type="scientific">Asterophora parasitica</name>
    <dbReference type="NCBI Taxonomy" id="117018"/>
    <lineage>
        <taxon>Eukaryota</taxon>
        <taxon>Fungi</taxon>
        <taxon>Dikarya</taxon>
        <taxon>Basidiomycota</taxon>
        <taxon>Agaricomycotina</taxon>
        <taxon>Agaricomycetes</taxon>
        <taxon>Agaricomycetidae</taxon>
        <taxon>Agaricales</taxon>
        <taxon>Tricholomatineae</taxon>
        <taxon>Lyophyllaceae</taxon>
        <taxon>Asterophora</taxon>
    </lineage>
</organism>
<feature type="non-terminal residue" evidence="3">
    <location>
        <position position="161"/>
    </location>
</feature>
<evidence type="ECO:0000256" key="1">
    <source>
        <dbReference type="SAM" id="MobiDB-lite"/>
    </source>
</evidence>
<dbReference type="EMBL" id="JABCKV010001505">
    <property type="protein sequence ID" value="KAG5639980.1"/>
    <property type="molecule type" value="Genomic_DNA"/>
</dbReference>
<feature type="compositionally biased region" description="Basic and acidic residues" evidence="1">
    <location>
        <begin position="58"/>
        <end position="67"/>
    </location>
</feature>
<feature type="chain" id="PRO_5040258815" evidence="2">
    <location>
        <begin position="21"/>
        <end position="161"/>
    </location>
</feature>
<dbReference type="Proteomes" id="UP000775547">
    <property type="component" value="Unassembled WGS sequence"/>
</dbReference>
<dbReference type="AlphaFoldDB" id="A0A9P7FZ93"/>
<evidence type="ECO:0000256" key="2">
    <source>
        <dbReference type="SAM" id="SignalP"/>
    </source>
</evidence>
<sequence>MKYSQALLVACIGGTALVAAAPAASQNAPAALIARTPDYSLIPPTHKQQPSRPSHVGNHAEHRKEPKQPTTQAQRNAEAENRKKHTANKFAPRSTPSTSGSSSPPSSTDSLPRHGGKGKGHKGKGHKGKGRKGKDRKGKGRKGKDHKGKGRKGKGRKGKDE</sequence>
<feature type="compositionally biased region" description="Basic residues" evidence="1">
    <location>
        <begin position="114"/>
        <end position="161"/>
    </location>
</feature>
<protein>
    <submittedName>
        <fullName evidence="3">Uncharacterized protein</fullName>
    </submittedName>
</protein>
<feature type="region of interest" description="Disordered" evidence="1">
    <location>
        <begin position="39"/>
        <end position="161"/>
    </location>
</feature>
<evidence type="ECO:0000313" key="3">
    <source>
        <dbReference type="EMBL" id="KAG5639980.1"/>
    </source>
</evidence>
<gene>
    <name evidence="3" type="ORF">DXG03_002023</name>
</gene>
<keyword evidence="2" id="KW-0732">Signal</keyword>
<feature type="compositionally biased region" description="Low complexity" evidence="1">
    <location>
        <begin position="94"/>
        <end position="110"/>
    </location>
</feature>
<proteinExistence type="predicted"/>
<reference evidence="3" key="2">
    <citation type="submission" date="2021-10" db="EMBL/GenBank/DDBJ databases">
        <title>Phylogenomics reveals ancestral predisposition of the termite-cultivated fungus Termitomyces towards a domesticated lifestyle.</title>
        <authorList>
            <person name="Auxier B."/>
            <person name="Grum-Grzhimaylo A."/>
            <person name="Cardenas M.E."/>
            <person name="Lodge J.D."/>
            <person name="Laessoe T."/>
            <person name="Pedersen O."/>
            <person name="Smith M.E."/>
            <person name="Kuyper T.W."/>
            <person name="Franco-Molano E.A."/>
            <person name="Baroni T.J."/>
            <person name="Aanen D.K."/>
        </authorList>
    </citation>
    <scope>NUCLEOTIDE SEQUENCE</scope>
    <source>
        <strain evidence="3">AP01</strain>
        <tissue evidence="3">Mycelium</tissue>
    </source>
</reference>
<name>A0A9P7FZ93_9AGAR</name>
<reference evidence="3" key="1">
    <citation type="submission" date="2020-07" db="EMBL/GenBank/DDBJ databases">
        <authorList>
            <person name="Nieuwenhuis M."/>
            <person name="Van De Peppel L.J.J."/>
        </authorList>
    </citation>
    <scope>NUCLEOTIDE SEQUENCE</scope>
    <source>
        <strain evidence="3">AP01</strain>
        <tissue evidence="3">Mycelium</tissue>
    </source>
</reference>